<proteinExistence type="predicted"/>
<reference evidence="2 3" key="1">
    <citation type="journal article" date="2020" name="ISME J.">
        <title>Uncovering the hidden diversity of litter-decomposition mechanisms in mushroom-forming fungi.</title>
        <authorList>
            <person name="Floudas D."/>
            <person name="Bentzer J."/>
            <person name="Ahren D."/>
            <person name="Johansson T."/>
            <person name="Persson P."/>
            <person name="Tunlid A."/>
        </authorList>
    </citation>
    <scope>NUCLEOTIDE SEQUENCE [LARGE SCALE GENOMIC DNA]</scope>
    <source>
        <strain evidence="2 3">CBS 175.51</strain>
    </source>
</reference>
<dbReference type="PANTHER" id="PTHR38846">
    <property type="entry name" value="C3H1-TYPE DOMAIN-CONTAINING PROTEIN"/>
    <property type="match status" value="1"/>
</dbReference>
<sequence length="237" mass="27247">MPSPSSHPISDFFAEYPTFNYTTKESCTTEYRRLCRFMRWRRDSPEQGQAWQDFRKALVLQFNANFGTDAESVKAWWTLCQTLGIKPVPRKMKDAREAVCNTQVNLIDLTEAYGNPNCSFTVFNTAKELTEYTIREHKYMPRDVLEAGGVLRTLLKYESKRKRDGGSGRDVRESDRKPKPAKGKKEESKGIQNLNMNTAPRNTREVDPKPVKTRRKNESRPTLNVGPSRKARGPPPN</sequence>
<gene>
    <name evidence="2" type="ORF">D9611_005931</name>
</gene>
<protein>
    <submittedName>
        <fullName evidence="2">Uncharacterized protein</fullName>
    </submittedName>
</protein>
<accession>A0A8H5CGH7</accession>
<keyword evidence="3" id="KW-1185">Reference proteome</keyword>
<dbReference type="PANTHER" id="PTHR38846:SF1">
    <property type="entry name" value="C3H1-TYPE DOMAIN-CONTAINING PROTEIN"/>
    <property type="match status" value="1"/>
</dbReference>
<feature type="compositionally biased region" description="Basic and acidic residues" evidence="1">
    <location>
        <begin position="164"/>
        <end position="189"/>
    </location>
</feature>
<dbReference type="Proteomes" id="UP000541558">
    <property type="component" value="Unassembled WGS sequence"/>
</dbReference>
<dbReference type="EMBL" id="JAACJK010000002">
    <property type="protein sequence ID" value="KAF5341043.1"/>
    <property type="molecule type" value="Genomic_DNA"/>
</dbReference>
<evidence type="ECO:0000313" key="3">
    <source>
        <dbReference type="Proteomes" id="UP000541558"/>
    </source>
</evidence>
<name>A0A8H5CGH7_9AGAR</name>
<evidence type="ECO:0000256" key="1">
    <source>
        <dbReference type="SAM" id="MobiDB-lite"/>
    </source>
</evidence>
<dbReference type="OrthoDB" id="6105938at2759"/>
<evidence type="ECO:0000313" key="2">
    <source>
        <dbReference type="EMBL" id="KAF5341043.1"/>
    </source>
</evidence>
<comment type="caution">
    <text evidence="2">The sequence shown here is derived from an EMBL/GenBank/DDBJ whole genome shotgun (WGS) entry which is preliminary data.</text>
</comment>
<dbReference type="AlphaFoldDB" id="A0A8H5CGH7"/>
<organism evidence="2 3">
    <name type="scientific">Ephemerocybe angulata</name>
    <dbReference type="NCBI Taxonomy" id="980116"/>
    <lineage>
        <taxon>Eukaryota</taxon>
        <taxon>Fungi</taxon>
        <taxon>Dikarya</taxon>
        <taxon>Basidiomycota</taxon>
        <taxon>Agaricomycotina</taxon>
        <taxon>Agaricomycetes</taxon>
        <taxon>Agaricomycetidae</taxon>
        <taxon>Agaricales</taxon>
        <taxon>Agaricineae</taxon>
        <taxon>Psathyrellaceae</taxon>
        <taxon>Ephemerocybe</taxon>
    </lineage>
</organism>
<feature type="compositionally biased region" description="Polar residues" evidence="1">
    <location>
        <begin position="190"/>
        <end position="201"/>
    </location>
</feature>
<feature type="region of interest" description="Disordered" evidence="1">
    <location>
        <begin position="160"/>
        <end position="237"/>
    </location>
</feature>